<dbReference type="Pfam" id="PF14257">
    <property type="entry name" value="DUF4349"/>
    <property type="match status" value="1"/>
</dbReference>
<accession>A0A927K5B8</accession>
<feature type="region of interest" description="Disordered" evidence="1">
    <location>
        <begin position="50"/>
        <end position="110"/>
    </location>
</feature>
<feature type="compositionally biased region" description="Low complexity" evidence="1">
    <location>
        <begin position="1"/>
        <end position="13"/>
    </location>
</feature>
<evidence type="ECO:0000313" key="4">
    <source>
        <dbReference type="EMBL" id="MBD8870529.1"/>
    </source>
</evidence>
<dbReference type="EMBL" id="JACYXZ010000003">
    <property type="protein sequence ID" value="MBD8870529.1"/>
    <property type="molecule type" value="Genomic_DNA"/>
</dbReference>
<feature type="transmembrane region" description="Helical" evidence="2">
    <location>
        <begin position="310"/>
        <end position="331"/>
    </location>
</feature>
<feature type="transmembrane region" description="Helical" evidence="2">
    <location>
        <begin position="27"/>
        <end position="45"/>
    </location>
</feature>
<name>A0A927K5B8_9ACTN</name>
<evidence type="ECO:0000313" key="5">
    <source>
        <dbReference type="Proteomes" id="UP000616839"/>
    </source>
</evidence>
<gene>
    <name evidence="4" type="ORF">IE331_12915</name>
</gene>
<dbReference type="RefSeq" id="WP_192143816.1">
    <property type="nucleotide sequence ID" value="NZ_JACYXZ010000003.1"/>
</dbReference>
<evidence type="ECO:0000256" key="1">
    <source>
        <dbReference type="SAM" id="MobiDB-lite"/>
    </source>
</evidence>
<feature type="compositionally biased region" description="Basic and acidic residues" evidence="1">
    <location>
        <begin position="97"/>
        <end position="110"/>
    </location>
</feature>
<dbReference type="AlphaFoldDB" id="A0A927K5B8"/>
<dbReference type="Proteomes" id="UP000616839">
    <property type="component" value="Unassembled WGS sequence"/>
</dbReference>
<keyword evidence="2" id="KW-0812">Transmembrane</keyword>
<protein>
    <submittedName>
        <fullName evidence="4">DUF4349 domain-containing protein</fullName>
    </submittedName>
</protein>
<evidence type="ECO:0000259" key="3">
    <source>
        <dbReference type="Pfam" id="PF14257"/>
    </source>
</evidence>
<feature type="domain" description="DUF4349" evidence="3">
    <location>
        <begin position="117"/>
        <end position="324"/>
    </location>
</feature>
<reference evidence="4" key="1">
    <citation type="submission" date="2020-09" db="EMBL/GenBank/DDBJ databases">
        <title>Nocardioides sp. strain MJB4 16S ribosomal RNA gene Genome sequencing and assembly.</title>
        <authorList>
            <person name="Kim I."/>
        </authorList>
    </citation>
    <scope>NUCLEOTIDE SEQUENCE</scope>
    <source>
        <strain evidence="4">MJB4</strain>
    </source>
</reference>
<dbReference type="InterPro" id="IPR025645">
    <property type="entry name" value="DUF4349"/>
</dbReference>
<evidence type="ECO:0000256" key="2">
    <source>
        <dbReference type="SAM" id="Phobius"/>
    </source>
</evidence>
<keyword evidence="2" id="KW-0472">Membrane</keyword>
<keyword evidence="2" id="KW-1133">Transmembrane helix</keyword>
<organism evidence="4 5">
    <name type="scientific">Nocardioides donggukensis</name>
    <dbReference type="NCBI Taxonomy" id="2774019"/>
    <lineage>
        <taxon>Bacteria</taxon>
        <taxon>Bacillati</taxon>
        <taxon>Actinomycetota</taxon>
        <taxon>Actinomycetes</taxon>
        <taxon>Propionibacteriales</taxon>
        <taxon>Nocardioidaceae</taxon>
        <taxon>Nocardioides</taxon>
    </lineage>
</organism>
<feature type="compositionally biased region" description="Low complexity" evidence="1">
    <location>
        <begin position="50"/>
        <end position="59"/>
    </location>
</feature>
<keyword evidence="5" id="KW-1185">Reference proteome</keyword>
<comment type="caution">
    <text evidence="4">The sequence shown here is derived from an EMBL/GenBank/DDBJ whole genome shotgun (WGS) entry which is preliminary data.</text>
</comment>
<feature type="region of interest" description="Disordered" evidence="1">
    <location>
        <begin position="1"/>
        <end position="23"/>
    </location>
</feature>
<proteinExistence type="predicted"/>
<sequence length="348" mass="36470">MTTTTAPRTARPADPARRRPRPRTLPALLLSPVLMVLMLLVLLGACGSAGSAGGSDSAGEPAFGLPDTAGGGADSQPDPQSDPQSDAQADLANRTGSGEEGKGADTAIRARTEPATRAVISTGVIELTSPKVSDARFEVLAVLDRHRGEIADEETSTDDDGDMRRARLVVRVPSAAFDQAMADLAEVAELESSSRSSEDVTTQVIDNAVRIRAQSRSLERIEALLARAEDLQEIVAIESQLTRRQADLDSLKSQQAYLKDQTSMSTISVHLASTPQQAGTPEPDESGFLPGLRDGWGALTTLGTGLATTLGLLLPFLVVLLLVGPPLAVAGRGAVRGVRRRRTAGVAD</sequence>
<feature type="compositionally biased region" description="Low complexity" evidence="1">
    <location>
        <begin position="74"/>
        <end position="90"/>
    </location>
</feature>